<feature type="transmembrane region" description="Helical" evidence="7">
    <location>
        <begin position="398"/>
        <end position="424"/>
    </location>
</feature>
<protein>
    <recommendedName>
        <fullName evidence="8">ABC3 transporter permease C-terminal domain-containing protein</fullName>
    </recommendedName>
</protein>
<feature type="transmembrane region" description="Helical" evidence="7">
    <location>
        <begin position="743"/>
        <end position="765"/>
    </location>
</feature>
<comment type="similarity">
    <text evidence="6">Belongs to the ABC-4 integral membrane protein family.</text>
</comment>
<keyword evidence="5 7" id="KW-0472">Membrane</keyword>
<evidence type="ECO:0000259" key="8">
    <source>
        <dbReference type="Pfam" id="PF02687"/>
    </source>
</evidence>
<accession>A0A381ULS9</accession>
<gene>
    <name evidence="9" type="ORF">METZ01_LOCUS81933</name>
</gene>
<proteinExistence type="inferred from homology"/>
<feature type="transmembrane region" description="Helical" evidence="7">
    <location>
        <begin position="490"/>
        <end position="513"/>
    </location>
</feature>
<dbReference type="GO" id="GO:0005886">
    <property type="term" value="C:plasma membrane"/>
    <property type="evidence" value="ECO:0007669"/>
    <property type="project" value="UniProtKB-SubCell"/>
</dbReference>
<dbReference type="InterPro" id="IPR050250">
    <property type="entry name" value="Macrolide_Exporter_MacB"/>
</dbReference>
<evidence type="ECO:0000256" key="5">
    <source>
        <dbReference type="ARBA" id="ARBA00023136"/>
    </source>
</evidence>
<feature type="transmembrane region" description="Helical" evidence="7">
    <location>
        <begin position="571"/>
        <end position="589"/>
    </location>
</feature>
<dbReference type="Pfam" id="PF02687">
    <property type="entry name" value="FtsX"/>
    <property type="match status" value="2"/>
</dbReference>
<keyword evidence="4 7" id="KW-1133">Transmembrane helix</keyword>
<feature type="transmembrane region" description="Helical" evidence="7">
    <location>
        <begin position="445"/>
        <end position="470"/>
    </location>
</feature>
<dbReference type="GO" id="GO:0022857">
    <property type="term" value="F:transmembrane transporter activity"/>
    <property type="evidence" value="ECO:0007669"/>
    <property type="project" value="TreeGrafter"/>
</dbReference>
<feature type="transmembrane region" description="Helical" evidence="7">
    <location>
        <begin position="53"/>
        <end position="72"/>
    </location>
</feature>
<feature type="transmembrane region" description="Helical" evidence="7">
    <location>
        <begin position="601"/>
        <end position="618"/>
    </location>
</feature>
<reference evidence="9" key="1">
    <citation type="submission" date="2018-05" db="EMBL/GenBank/DDBJ databases">
        <authorList>
            <person name="Lanie J.A."/>
            <person name="Ng W.-L."/>
            <person name="Kazmierczak K.M."/>
            <person name="Andrzejewski T.M."/>
            <person name="Davidsen T.M."/>
            <person name="Wayne K.J."/>
            <person name="Tettelin H."/>
            <person name="Glass J.I."/>
            <person name="Rusch D."/>
            <person name="Podicherti R."/>
            <person name="Tsui H.-C.T."/>
            <person name="Winkler M.E."/>
        </authorList>
    </citation>
    <scope>NUCLEOTIDE SEQUENCE</scope>
</reference>
<feature type="transmembrane region" description="Helical" evidence="7">
    <location>
        <begin position="624"/>
        <end position="642"/>
    </location>
</feature>
<dbReference type="AlphaFoldDB" id="A0A381ULS9"/>
<feature type="transmembrane region" description="Helical" evidence="7">
    <location>
        <begin position="1105"/>
        <end position="1129"/>
    </location>
</feature>
<evidence type="ECO:0000256" key="7">
    <source>
        <dbReference type="SAM" id="Phobius"/>
    </source>
</evidence>
<comment type="subcellular location">
    <subcellularLocation>
        <location evidence="1">Cell membrane</location>
        <topology evidence="1">Multi-pass membrane protein</topology>
    </subcellularLocation>
</comment>
<organism evidence="9">
    <name type="scientific">marine metagenome</name>
    <dbReference type="NCBI Taxonomy" id="408172"/>
    <lineage>
        <taxon>unclassified sequences</taxon>
        <taxon>metagenomes</taxon>
        <taxon>ecological metagenomes</taxon>
    </lineage>
</organism>
<feature type="domain" description="ABC3 transporter permease C-terminal" evidence="8">
    <location>
        <begin position="1022"/>
        <end position="1139"/>
    </location>
</feature>
<dbReference type="EMBL" id="UINC01006693">
    <property type="protein sequence ID" value="SVA29079.1"/>
    <property type="molecule type" value="Genomic_DNA"/>
</dbReference>
<evidence type="ECO:0000256" key="2">
    <source>
        <dbReference type="ARBA" id="ARBA00022475"/>
    </source>
</evidence>
<feature type="transmembrane region" description="Helical" evidence="7">
    <location>
        <begin position="1064"/>
        <end position="1093"/>
    </location>
</feature>
<dbReference type="PANTHER" id="PTHR30572">
    <property type="entry name" value="MEMBRANE COMPONENT OF TRANSPORTER-RELATED"/>
    <property type="match status" value="1"/>
</dbReference>
<feature type="transmembrane region" description="Helical" evidence="7">
    <location>
        <begin position="12"/>
        <end position="32"/>
    </location>
</feature>
<sequence>MGKVFGLPATELAITMTALLVVIFSIIAIGAARRFILVKMGTRNIPRRKGQSILIVIGLMLSSAIIATSLGIGDTVRYSIRSVALDFLGPTDEIIKGPGKQLFGEEYFDYSEFERVRELTLDNPDIEALLPLIEISLPASNEDVELAESNMKIRGVDGGYSDSFDPLKNQQGEIVSINSLAGNQTFINADASRVLKIKKGGKITVYTRSGKTEFAVLDILKNGGLAGGGRNPYILFELKSLQQLLNKEGKITDILVSNKGNGEDSLNRSEDVTTFLRSELTDIEIATEIFNILQGNGIPRLLSEESETVRQTDKETSETLMQISENLNYDKIDDDFIKGIGDYQIQLTILGMLDKSGLQENAVKISSLLPSLTILRVDDQKSDSLKLAETVATGVTTIFSIFGSFSIMVGMLLIFLVFVLLAAARSTELGMARAVGLKRRDLVQLFTYEGTVYAFLAAIVGTGLGVALSFGLVSILQDLIDTDDFVITPYYSGISLLISFSSGLILTFITVVFSAYRASNLNIVVAIRGLRDEFVKKAPEPTRKKILDLAWNLIFPIRQLVFIVTGEGNRIRNLIFLLIFPVVWPMKILTSLFKLSGRHTYLILGIFSLSLLISGILTETGASFFIGLTGTALAIGLFVRFLSSKLINDVETVNQIGGTLEGGLVLLVNSLPFDFFESWTGELSEPGPWFWPVGGAISTAAAVWLLMSNTKILIAVLNLILSRFSGLQAVTKTAISYPMASKFRTGLTVAMFALIIFTLMIFSVLNGIGDITSEQPERVTGGYDIKGTISPDLPIPGDIRDSLNMSDFDVLAGASNIPVEVKESDGANNIYRTANLVSLEDDFFQSTKWRMAYLDPKYGATDKDIWRSLIGNPELVVASASIIPSEDPFGPPDRSFKTSYLSSGDLKEMDSFSVAMKKRKSSSEPEDLKVIGVVELLATGTGWEGISATFYSARSLVAGVADEKVPLDTFYFSLKDKNTASDYSQKLEAIFLANGMNAESLLANLEEERATSNAFNKLFQGFSGLGLVVGVAAIGVLSVRAVVERRQSIGVLRAIGFRSGMIRAQFLIESSFITLLGIVVGIFLGILQSWLIFLEISKELQGAKFVVPIGEVGVLIAITIIASILASVIPANEASKTYPAEALRYE</sequence>
<keyword evidence="2" id="KW-1003">Cell membrane</keyword>
<dbReference type="InterPro" id="IPR003838">
    <property type="entry name" value="ABC3_permease_C"/>
</dbReference>
<evidence type="ECO:0000256" key="3">
    <source>
        <dbReference type="ARBA" id="ARBA00022692"/>
    </source>
</evidence>
<feature type="transmembrane region" description="Helical" evidence="7">
    <location>
        <begin position="1022"/>
        <end position="1043"/>
    </location>
</feature>
<evidence type="ECO:0000256" key="1">
    <source>
        <dbReference type="ARBA" id="ARBA00004651"/>
    </source>
</evidence>
<name>A0A381ULS9_9ZZZZ</name>
<dbReference type="PANTHER" id="PTHR30572:SF4">
    <property type="entry name" value="ABC TRANSPORTER PERMEASE YTRF"/>
    <property type="match status" value="1"/>
</dbReference>
<evidence type="ECO:0000256" key="6">
    <source>
        <dbReference type="ARBA" id="ARBA00038076"/>
    </source>
</evidence>
<keyword evidence="3 7" id="KW-0812">Transmembrane</keyword>
<evidence type="ECO:0000313" key="9">
    <source>
        <dbReference type="EMBL" id="SVA29079.1"/>
    </source>
</evidence>
<evidence type="ECO:0000256" key="4">
    <source>
        <dbReference type="ARBA" id="ARBA00022989"/>
    </source>
</evidence>
<feature type="domain" description="ABC3 transporter permease C-terminal" evidence="8">
    <location>
        <begin position="401"/>
        <end position="523"/>
    </location>
</feature>